<keyword evidence="2" id="KW-1133">Transmembrane helix</keyword>
<proteinExistence type="predicted"/>
<name>A0A0J9X6N8_GEOCN</name>
<feature type="region of interest" description="Disordered" evidence="1">
    <location>
        <begin position="143"/>
        <end position="225"/>
    </location>
</feature>
<keyword evidence="2" id="KW-0472">Membrane</keyword>
<evidence type="ECO:0000256" key="1">
    <source>
        <dbReference type="SAM" id="MobiDB-lite"/>
    </source>
</evidence>
<keyword evidence="4" id="KW-1185">Reference proteome</keyword>
<feature type="transmembrane region" description="Helical" evidence="2">
    <location>
        <begin position="266"/>
        <end position="285"/>
    </location>
</feature>
<dbReference type="AlphaFoldDB" id="A0A0J9X6N8"/>
<comment type="caution">
    <text evidence="3">The sequence shown here is derived from an EMBL/GenBank/DDBJ whole genome shotgun (WGS) entry which is preliminary data.</text>
</comment>
<feature type="transmembrane region" description="Helical" evidence="2">
    <location>
        <begin position="291"/>
        <end position="307"/>
    </location>
</feature>
<organism evidence="3 4">
    <name type="scientific">Geotrichum candidum</name>
    <name type="common">Oospora lactis</name>
    <name type="synonym">Dipodascus geotrichum</name>
    <dbReference type="NCBI Taxonomy" id="1173061"/>
    <lineage>
        <taxon>Eukaryota</taxon>
        <taxon>Fungi</taxon>
        <taxon>Dikarya</taxon>
        <taxon>Ascomycota</taxon>
        <taxon>Saccharomycotina</taxon>
        <taxon>Dipodascomycetes</taxon>
        <taxon>Dipodascales</taxon>
        <taxon>Dipodascaceae</taxon>
        <taxon>Geotrichum</taxon>
    </lineage>
</organism>
<gene>
    <name evidence="3" type="ORF">BN980_GECA03s07886g</name>
</gene>
<dbReference type="Proteomes" id="UP000242525">
    <property type="component" value="Unassembled WGS sequence"/>
</dbReference>
<keyword evidence="2" id="KW-0812">Transmembrane</keyword>
<evidence type="ECO:0000313" key="4">
    <source>
        <dbReference type="Proteomes" id="UP000242525"/>
    </source>
</evidence>
<evidence type="ECO:0000313" key="3">
    <source>
        <dbReference type="EMBL" id="CDO52795.1"/>
    </source>
</evidence>
<protein>
    <submittedName>
        <fullName evidence="3">Uncharacterized protein</fullName>
    </submittedName>
</protein>
<feature type="compositionally biased region" description="Polar residues" evidence="1">
    <location>
        <begin position="176"/>
        <end position="200"/>
    </location>
</feature>
<sequence length="315" mass="34427">MPIYNQENTRHHHRALSGSVNAIKSYMNRNKPDMNDPINRTDKDVSGSAVQTAASSQSAEIPHRPVQKKPTMIDLVTNQFVTDPDYSGETSTGDAIPVLTFAPETSLPLANAMNAAPAYVSDVDDSDDDNYYVFSSRGLRYGAPVPMQRTHKSSRSNSERSRKRPSFESMVAAMANRSSSQPPNRMYSNRTPRSFSQPPNGGQPVMHTPYQPSALGYTGTSYQQQSSVDVAPAQQSPNLQQLPSPLSRLLAPLIQHLRSVTPRQDLRAAILATEVLAAIMVVNWINNNSGTVLLLVAIMAGLAIVGRKNTTPARR</sequence>
<dbReference type="EMBL" id="CCBN010000003">
    <property type="protein sequence ID" value="CDO52795.1"/>
    <property type="molecule type" value="Genomic_DNA"/>
</dbReference>
<reference evidence="3" key="1">
    <citation type="submission" date="2014-03" db="EMBL/GenBank/DDBJ databases">
        <authorList>
            <person name="Casaregola S."/>
        </authorList>
    </citation>
    <scope>NUCLEOTIDE SEQUENCE [LARGE SCALE GENOMIC DNA]</scope>
    <source>
        <strain evidence="3">CLIB 918</strain>
    </source>
</reference>
<accession>A0A0J9X6N8</accession>
<evidence type="ECO:0000256" key="2">
    <source>
        <dbReference type="SAM" id="Phobius"/>
    </source>
</evidence>